<dbReference type="EMBL" id="LAZR01000369">
    <property type="protein sequence ID" value="KKN72110.1"/>
    <property type="molecule type" value="Genomic_DNA"/>
</dbReference>
<reference evidence="1" key="1">
    <citation type="journal article" date="2015" name="Nature">
        <title>Complex archaea that bridge the gap between prokaryotes and eukaryotes.</title>
        <authorList>
            <person name="Spang A."/>
            <person name="Saw J.H."/>
            <person name="Jorgensen S.L."/>
            <person name="Zaremba-Niedzwiedzka K."/>
            <person name="Martijn J."/>
            <person name="Lind A.E."/>
            <person name="van Eijk R."/>
            <person name="Schleper C."/>
            <person name="Guy L."/>
            <person name="Ettema T.J."/>
        </authorList>
    </citation>
    <scope>NUCLEOTIDE SEQUENCE</scope>
</reference>
<comment type="caution">
    <text evidence="1">The sequence shown here is derived from an EMBL/GenBank/DDBJ whole genome shotgun (WGS) entry which is preliminary data.</text>
</comment>
<proteinExistence type="predicted"/>
<accession>A0A0F9SSZ3</accession>
<protein>
    <submittedName>
        <fullName evidence="1">Uncharacterized protein</fullName>
    </submittedName>
</protein>
<gene>
    <name evidence="1" type="ORF">LCGC14_0413960</name>
</gene>
<name>A0A0F9SSZ3_9ZZZZ</name>
<dbReference type="AlphaFoldDB" id="A0A0F9SSZ3"/>
<organism evidence="1">
    <name type="scientific">marine sediment metagenome</name>
    <dbReference type="NCBI Taxonomy" id="412755"/>
    <lineage>
        <taxon>unclassified sequences</taxon>
        <taxon>metagenomes</taxon>
        <taxon>ecological metagenomes</taxon>
    </lineage>
</organism>
<evidence type="ECO:0000313" key="1">
    <source>
        <dbReference type="EMBL" id="KKN72110.1"/>
    </source>
</evidence>
<sequence>MSENYPFEGSLCPECGDTLLAGVIELKQNRRTMHHFYGCSSWPHCEWTLDPGEADEDEEFMAKYEWVEDE</sequence>
<dbReference type="Gene3D" id="3.30.65.10">
    <property type="entry name" value="Bacterial Topoisomerase I, domain 1"/>
    <property type="match status" value="1"/>
</dbReference>